<accession>C0DBM2</accession>
<comment type="caution">
    <text evidence="12">The sequence shown here is derived from an EMBL/GenBank/DDBJ whole genome shotgun (WGS) entry which is preliminary data.</text>
</comment>
<evidence type="ECO:0000256" key="6">
    <source>
        <dbReference type="ARBA" id="ARBA00023196"/>
    </source>
</evidence>
<dbReference type="PANTHER" id="PTHR13822:SF10">
    <property type="entry name" value="ATP SYNTHASE EPSILON CHAIN, CHLOROPLASTIC"/>
    <property type="match status" value="1"/>
</dbReference>
<dbReference type="HAMAP" id="MF_00530">
    <property type="entry name" value="ATP_synth_epsil_bac"/>
    <property type="match status" value="1"/>
</dbReference>
<dbReference type="AlphaFoldDB" id="C0DBM2"/>
<evidence type="ECO:0000259" key="11">
    <source>
        <dbReference type="Pfam" id="PF02823"/>
    </source>
</evidence>
<keyword evidence="12" id="KW-0378">Hydrolase</keyword>
<proteinExistence type="inferred from homology"/>
<dbReference type="Proteomes" id="UP000004756">
    <property type="component" value="Unassembled WGS sequence"/>
</dbReference>
<evidence type="ECO:0000259" key="10">
    <source>
        <dbReference type="Pfam" id="PF00401"/>
    </source>
</evidence>
<comment type="similarity">
    <text evidence="2 8 9">Belongs to the ATPase epsilon chain family.</text>
</comment>
<keyword evidence="4 8" id="KW-0406">Ion transport</keyword>
<organism evidence="12 13">
    <name type="scientific">[Clostridium] asparagiforme DSM 15981</name>
    <dbReference type="NCBI Taxonomy" id="518636"/>
    <lineage>
        <taxon>Bacteria</taxon>
        <taxon>Bacillati</taxon>
        <taxon>Bacillota</taxon>
        <taxon>Clostridia</taxon>
        <taxon>Lachnospirales</taxon>
        <taxon>Lachnospiraceae</taxon>
        <taxon>Enterocloster</taxon>
    </lineage>
</organism>
<keyword evidence="5 8" id="KW-0472">Membrane</keyword>
<comment type="function">
    <text evidence="8">Produces ATP from ADP in the presence of a proton gradient across the membrane.</text>
</comment>
<dbReference type="SUPFAM" id="SSF51344">
    <property type="entry name" value="Epsilon subunit of F1F0-ATP synthase N-terminal domain"/>
    <property type="match status" value="1"/>
</dbReference>
<dbReference type="GO" id="GO:0005524">
    <property type="term" value="F:ATP binding"/>
    <property type="evidence" value="ECO:0007669"/>
    <property type="project" value="UniProtKB-UniRule"/>
</dbReference>
<feature type="domain" description="ATP synthase epsilon subunit C-terminal" evidence="10">
    <location>
        <begin position="90"/>
        <end position="134"/>
    </location>
</feature>
<evidence type="ECO:0000256" key="1">
    <source>
        <dbReference type="ARBA" id="ARBA00004202"/>
    </source>
</evidence>
<comment type="subcellular location">
    <subcellularLocation>
        <location evidence="1 8">Cell membrane</location>
        <topology evidence="1 8">Peripheral membrane protein</topology>
    </subcellularLocation>
</comment>
<evidence type="ECO:0000313" key="12">
    <source>
        <dbReference type="EMBL" id="EEG51266.1"/>
    </source>
</evidence>
<evidence type="ECO:0000256" key="5">
    <source>
        <dbReference type="ARBA" id="ARBA00023136"/>
    </source>
</evidence>
<protein>
    <recommendedName>
        <fullName evidence="8">ATP synthase epsilon chain</fullName>
    </recommendedName>
    <alternativeName>
        <fullName evidence="8">ATP synthase F1 sector epsilon subunit</fullName>
    </alternativeName>
    <alternativeName>
        <fullName evidence="8">F-ATPase epsilon subunit</fullName>
    </alternativeName>
</protein>
<evidence type="ECO:0000256" key="2">
    <source>
        <dbReference type="ARBA" id="ARBA00005712"/>
    </source>
</evidence>
<keyword evidence="13" id="KW-1185">Reference proteome</keyword>
<evidence type="ECO:0000256" key="4">
    <source>
        <dbReference type="ARBA" id="ARBA00023065"/>
    </source>
</evidence>
<dbReference type="CDD" id="cd12152">
    <property type="entry name" value="F1-ATPase_delta"/>
    <property type="match status" value="1"/>
</dbReference>
<dbReference type="GO" id="GO:0045259">
    <property type="term" value="C:proton-transporting ATP synthase complex"/>
    <property type="evidence" value="ECO:0007669"/>
    <property type="project" value="UniProtKB-KW"/>
</dbReference>
<name>C0DBM2_9FIRM</name>
<dbReference type="GO" id="GO:0005886">
    <property type="term" value="C:plasma membrane"/>
    <property type="evidence" value="ECO:0007669"/>
    <property type="project" value="UniProtKB-SubCell"/>
</dbReference>
<dbReference type="InterPro" id="IPR020547">
    <property type="entry name" value="ATP_synth_F1_esu_C"/>
</dbReference>
<evidence type="ECO:0000256" key="8">
    <source>
        <dbReference type="HAMAP-Rule" id="MF_00530"/>
    </source>
</evidence>
<dbReference type="EMBL" id="ACCJ01000551">
    <property type="protein sequence ID" value="EEG51266.1"/>
    <property type="molecule type" value="Genomic_DNA"/>
</dbReference>
<evidence type="ECO:0000313" key="13">
    <source>
        <dbReference type="Proteomes" id="UP000004756"/>
    </source>
</evidence>
<dbReference type="Pfam" id="PF02823">
    <property type="entry name" value="ATP-synt_DE_N"/>
    <property type="match status" value="1"/>
</dbReference>
<dbReference type="GO" id="GO:0046933">
    <property type="term" value="F:proton-transporting ATP synthase activity, rotational mechanism"/>
    <property type="evidence" value="ECO:0007669"/>
    <property type="project" value="UniProtKB-UniRule"/>
</dbReference>
<dbReference type="InterPro" id="IPR036771">
    <property type="entry name" value="ATPsynth_dsu/esu_N"/>
</dbReference>
<keyword evidence="7 8" id="KW-0066">ATP synthesis</keyword>
<dbReference type="Gene3D" id="2.60.15.10">
    <property type="entry name" value="F0F1 ATP synthase delta/epsilon subunit, N-terminal"/>
    <property type="match status" value="1"/>
</dbReference>
<comment type="subunit">
    <text evidence="8 9">F-type ATPases have 2 components, CF(1) - the catalytic core - and CF(0) - the membrane proton channel. CF(1) has five subunits: alpha(3), beta(3), gamma(1), delta(1), epsilon(1). CF(0) has three main subunits: a, b and c.</text>
</comment>
<dbReference type="PANTHER" id="PTHR13822">
    <property type="entry name" value="ATP SYNTHASE DELTA/EPSILON CHAIN"/>
    <property type="match status" value="1"/>
</dbReference>
<dbReference type="SUPFAM" id="SSF46604">
    <property type="entry name" value="Epsilon subunit of F1F0-ATP synthase C-terminal domain"/>
    <property type="match status" value="1"/>
</dbReference>
<keyword evidence="8" id="KW-0375">Hydrogen ion transport</keyword>
<reference evidence="12 13" key="2">
    <citation type="submission" date="2009-02" db="EMBL/GenBank/DDBJ databases">
        <title>Draft genome sequence of Clostridium asparagiforme (DSM 15981).</title>
        <authorList>
            <person name="Sudarsanam P."/>
            <person name="Ley R."/>
            <person name="Guruge J."/>
            <person name="Turnbaugh P.J."/>
            <person name="Mahowald M."/>
            <person name="Liep D."/>
            <person name="Gordon J."/>
        </authorList>
    </citation>
    <scope>NUCLEOTIDE SEQUENCE [LARGE SCALE GENOMIC DNA]</scope>
    <source>
        <strain evidence="12 13">DSM 15981</strain>
    </source>
</reference>
<dbReference type="Gene3D" id="1.20.5.440">
    <property type="entry name" value="ATP synthase delta/epsilon subunit, C-terminal domain"/>
    <property type="match status" value="1"/>
</dbReference>
<dbReference type="HOGENOM" id="CLU_084338_1_1_9"/>
<dbReference type="Pfam" id="PF00401">
    <property type="entry name" value="ATP-synt_DE"/>
    <property type="match status" value="1"/>
</dbReference>
<dbReference type="InterPro" id="IPR020546">
    <property type="entry name" value="ATP_synth_F1_dsu/esu_N"/>
</dbReference>
<keyword evidence="6 8" id="KW-0139">CF(1)</keyword>
<gene>
    <name evidence="8 12" type="primary">atpC</name>
    <name evidence="12" type="ORF">CLOSTASPAR_06678</name>
</gene>
<feature type="domain" description="ATP synthase F1 complex delta/epsilon subunit N-terminal" evidence="11">
    <location>
        <begin position="8"/>
        <end position="86"/>
    </location>
</feature>
<dbReference type="InterPro" id="IPR001469">
    <property type="entry name" value="ATP_synth_F1_dsu/esu"/>
</dbReference>
<dbReference type="GO" id="GO:0016787">
    <property type="term" value="F:hydrolase activity"/>
    <property type="evidence" value="ECO:0007669"/>
    <property type="project" value="UniProtKB-KW"/>
</dbReference>
<evidence type="ECO:0000256" key="9">
    <source>
        <dbReference type="RuleBase" id="RU003656"/>
    </source>
</evidence>
<sequence length="138" mass="15831">MRLVNTFYLNITASDKVFYADHCKALVIPLADGEKEVLPHHENMIIAISTGEMRLQKPDGQWLHAVVGNGFIQIMNNRVKMLVDTAELPEDIDLRRAQEAKERAEEQLRQKQSIVEHSHSEASLARALTRLRIKEKYV</sequence>
<keyword evidence="8" id="KW-1003">Cell membrane</keyword>
<reference evidence="12 13" key="1">
    <citation type="submission" date="2009-01" db="EMBL/GenBank/DDBJ databases">
        <authorList>
            <person name="Fulton L."/>
            <person name="Clifton S."/>
            <person name="Fulton B."/>
            <person name="Xu J."/>
            <person name="Minx P."/>
            <person name="Pepin K.H."/>
            <person name="Johnson M."/>
            <person name="Bhonagiri V."/>
            <person name="Nash W.E."/>
            <person name="Mardis E.R."/>
            <person name="Wilson R.K."/>
        </authorList>
    </citation>
    <scope>NUCLEOTIDE SEQUENCE [LARGE SCALE GENOMIC DNA]</scope>
    <source>
        <strain evidence="12 13">DSM 15981</strain>
    </source>
</reference>
<keyword evidence="3 8" id="KW-0813">Transport</keyword>
<evidence type="ECO:0000256" key="3">
    <source>
        <dbReference type="ARBA" id="ARBA00022448"/>
    </source>
</evidence>
<evidence type="ECO:0000256" key="7">
    <source>
        <dbReference type="ARBA" id="ARBA00023310"/>
    </source>
</evidence>
<dbReference type="NCBIfam" id="TIGR01216">
    <property type="entry name" value="ATP_synt_epsi"/>
    <property type="match status" value="1"/>
</dbReference>
<dbReference type="InterPro" id="IPR036794">
    <property type="entry name" value="ATP_F1_dsu/esu_C_sf"/>
</dbReference>